<accession>A0A364NJX5</accession>
<dbReference type="PANTHER" id="PTHR36505:SF1">
    <property type="entry name" value="BLR1072 PROTEIN"/>
    <property type="match status" value="1"/>
</dbReference>
<organism evidence="4 5">
    <name type="scientific">Nitrincola tibetensis</name>
    <dbReference type="NCBI Taxonomy" id="2219697"/>
    <lineage>
        <taxon>Bacteria</taxon>
        <taxon>Pseudomonadati</taxon>
        <taxon>Pseudomonadota</taxon>
        <taxon>Gammaproteobacteria</taxon>
        <taxon>Oceanospirillales</taxon>
        <taxon>Oceanospirillaceae</taxon>
        <taxon>Nitrincola</taxon>
    </lineage>
</organism>
<evidence type="ECO:0000256" key="2">
    <source>
        <dbReference type="SAM" id="SignalP"/>
    </source>
</evidence>
<protein>
    <submittedName>
        <fullName evidence="4">PRC-barrel domain containing protein</fullName>
    </submittedName>
</protein>
<dbReference type="EMBL" id="QKRX01000010">
    <property type="protein sequence ID" value="RAU17428.1"/>
    <property type="molecule type" value="Genomic_DNA"/>
</dbReference>
<dbReference type="Pfam" id="PF05239">
    <property type="entry name" value="PRC"/>
    <property type="match status" value="1"/>
</dbReference>
<dbReference type="SUPFAM" id="SSF50346">
    <property type="entry name" value="PRC-barrel domain"/>
    <property type="match status" value="1"/>
</dbReference>
<dbReference type="Proteomes" id="UP000250744">
    <property type="component" value="Unassembled WGS sequence"/>
</dbReference>
<dbReference type="RefSeq" id="WP_112159829.1">
    <property type="nucleotide sequence ID" value="NZ_QKRX01000010.1"/>
</dbReference>
<evidence type="ECO:0000259" key="3">
    <source>
        <dbReference type="Pfam" id="PF05239"/>
    </source>
</evidence>
<evidence type="ECO:0000313" key="4">
    <source>
        <dbReference type="EMBL" id="RAU17428.1"/>
    </source>
</evidence>
<sequence length="185" mass="19338">MKKLHSFVFYALVTPAIALSAGSVLAQQTTAQDSARQQGTEMNKDGNQSTPNAAGQSGQDSQRAGQSSSMTETGRNNTRDPSSMQNRGHITSAPANGTQASDLIGAKVRTGADEDIGTVSELIIDEKGQVVAILVGVGGFLGMGEKDVAIGWDNITLSGTADDKDLRVDVTGDDLRTAPEFAKRK</sequence>
<evidence type="ECO:0000256" key="1">
    <source>
        <dbReference type="SAM" id="MobiDB-lite"/>
    </source>
</evidence>
<evidence type="ECO:0000313" key="5">
    <source>
        <dbReference type="Proteomes" id="UP000250744"/>
    </source>
</evidence>
<feature type="region of interest" description="Disordered" evidence="1">
    <location>
        <begin position="30"/>
        <end position="100"/>
    </location>
</feature>
<dbReference type="InterPro" id="IPR011033">
    <property type="entry name" value="PRC_barrel-like_sf"/>
</dbReference>
<dbReference type="InterPro" id="IPR027275">
    <property type="entry name" value="PRC-brl_dom"/>
</dbReference>
<dbReference type="PANTHER" id="PTHR36505">
    <property type="entry name" value="BLR1072 PROTEIN"/>
    <property type="match status" value="1"/>
</dbReference>
<dbReference type="Gene3D" id="2.30.30.240">
    <property type="entry name" value="PRC-barrel domain"/>
    <property type="match status" value="1"/>
</dbReference>
<dbReference type="OrthoDB" id="6366681at2"/>
<feature type="chain" id="PRO_5016660531" evidence="2">
    <location>
        <begin position="27"/>
        <end position="185"/>
    </location>
</feature>
<proteinExistence type="predicted"/>
<comment type="caution">
    <text evidence="4">The sequence shown here is derived from an EMBL/GenBank/DDBJ whole genome shotgun (WGS) entry which is preliminary data.</text>
</comment>
<name>A0A364NJX5_9GAMM</name>
<feature type="signal peptide" evidence="2">
    <location>
        <begin position="1"/>
        <end position="26"/>
    </location>
</feature>
<dbReference type="AlphaFoldDB" id="A0A364NJX5"/>
<feature type="domain" description="PRC-barrel" evidence="3">
    <location>
        <begin position="100"/>
        <end position="174"/>
    </location>
</feature>
<keyword evidence="5" id="KW-1185">Reference proteome</keyword>
<gene>
    <name evidence="4" type="ORF">DN062_13500</name>
</gene>
<keyword evidence="2" id="KW-0732">Signal</keyword>
<reference evidence="4 5" key="1">
    <citation type="submission" date="2018-06" db="EMBL/GenBank/DDBJ databases">
        <title>Nitrincola tibetense sp. nov., isolated from Lake XuguoCo on Tibetan Plateau.</title>
        <authorList>
            <person name="Xing P."/>
        </authorList>
    </citation>
    <scope>NUCLEOTIDE SEQUENCE [LARGE SCALE GENOMIC DNA]</scope>
    <source>
        <strain evidence="5">xg18</strain>
    </source>
</reference>